<dbReference type="Pfam" id="PF01195">
    <property type="entry name" value="Pept_tRNA_hydro"/>
    <property type="match status" value="1"/>
</dbReference>
<comment type="function">
    <text evidence="7">Catalyzes the release of premature peptidyl moieties from peptidyl-tRNA molecules trapped in stalled 50S ribosomal subunits, and thus maintains levels of free tRNAs and 50S ribosomes.</text>
</comment>
<comment type="subunit">
    <text evidence="7">Monomer.</text>
</comment>
<feature type="binding site" evidence="7">
    <location>
        <position position="64"/>
    </location>
    <ligand>
        <name>tRNA</name>
        <dbReference type="ChEBI" id="CHEBI:17843"/>
    </ligand>
</feature>
<dbReference type="GO" id="GO:0000049">
    <property type="term" value="F:tRNA binding"/>
    <property type="evidence" value="ECO:0007669"/>
    <property type="project" value="UniProtKB-UniRule"/>
</dbReference>
<gene>
    <name evidence="7" type="primary">pth</name>
    <name evidence="9" type="ORF">GGD88_000924</name>
</gene>
<evidence type="ECO:0000256" key="8">
    <source>
        <dbReference type="SAM" id="MobiDB-lite"/>
    </source>
</evidence>
<protein>
    <recommendedName>
        <fullName evidence="6 7">Peptidyl-tRNA hydrolase</fullName>
        <shortName evidence="7">Pth</shortName>
        <ecNumber evidence="1 7">3.1.1.29</ecNumber>
    </recommendedName>
</protein>
<evidence type="ECO:0000256" key="7">
    <source>
        <dbReference type="HAMAP-Rule" id="MF_00083"/>
    </source>
</evidence>
<evidence type="ECO:0000256" key="3">
    <source>
        <dbReference type="ARBA" id="ARBA00022801"/>
    </source>
</evidence>
<comment type="similarity">
    <text evidence="5 7">Belongs to the PTH family.</text>
</comment>
<dbReference type="EC" id="3.1.1.29" evidence="1 7"/>
<feature type="binding site" evidence="7">
    <location>
        <position position="112"/>
    </location>
    <ligand>
        <name>tRNA</name>
        <dbReference type="ChEBI" id="CHEBI:17843"/>
    </ligand>
</feature>
<feature type="site" description="Discriminates between blocked and unblocked aminoacyl-tRNA" evidence="7">
    <location>
        <position position="9"/>
    </location>
</feature>
<evidence type="ECO:0000313" key="10">
    <source>
        <dbReference type="Proteomes" id="UP000555728"/>
    </source>
</evidence>
<evidence type="ECO:0000256" key="2">
    <source>
        <dbReference type="ARBA" id="ARBA00022555"/>
    </source>
</evidence>
<dbReference type="GO" id="GO:0006515">
    <property type="term" value="P:protein quality control for misfolded or incompletely synthesized proteins"/>
    <property type="evidence" value="ECO:0007669"/>
    <property type="project" value="UniProtKB-UniRule"/>
</dbReference>
<dbReference type="Gene3D" id="3.40.50.1470">
    <property type="entry name" value="Peptidyl-tRNA hydrolase"/>
    <property type="match status" value="1"/>
</dbReference>
<dbReference type="EMBL" id="JACIGI010000005">
    <property type="protein sequence ID" value="MBB4285207.1"/>
    <property type="molecule type" value="Genomic_DNA"/>
</dbReference>
<feature type="site" description="Stabilizes the basic form of H active site to accept a proton" evidence="7">
    <location>
        <position position="91"/>
    </location>
</feature>
<dbReference type="InterPro" id="IPR001328">
    <property type="entry name" value="Pept_tRNA_hydro"/>
</dbReference>
<feature type="active site" description="Proton acceptor" evidence="7">
    <location>
        <position position="19"/>
    </location>
</feature>
<dbReference type="PANTHER" id="PTHR17224">
    <property type="entry name" value="PEPTIDYL-TRNA HYDROLASE"/>
    <property type="match status" value="1"/>
</dbReference>
<keyword evidence="4 7" id="KW-0694">RNA-binding</keyword>
<dbReference type="SUPFAM" id="SSF53178">
    <property type="entry name" value="Peptidyl-tRNA hydrolase-like"/>
    <property type="match status" value="1"/>
</dbReference>
<dbReference type="RefSeq" id="WP_184432179.1">
    <property type="nucleotide sequence ID" value="NZ_JACIGI010000005.1"/>
</dbReference>
<comment type="caution">
    <text evidence="9">The sequence shown here is derived from an EMBL/GenBank/DDBJ whole genome shotgun (WGS) entry which is preliminary data.</text>
</comment>
<comment type="catalytic activity">
    <reaction evidence="7">
        <text>an N-acyl-L-alpha-aminoacyl-tRNA + H2O = an N-acyl-L-amino acid + a tRNA + H(+)</text>
        <dbReference type="Rhea" id="RHEA:54448"/>
        <dbReference type="Rhea" id="RHEA-COMP:10123"/>
        <dbReference type="Rhea" id="RHEA-COMP:13883"/>
        <dbReference type="ChEBI" id="CHEBI:15377"/>
        <dbReference type="ChEBI" id="CHEBI:15378"/>
        <dbReference type="ChEBI" id="CHEBI:59874"/>
        <dbReference type="ChEBI" id="CHEBI:78442"/>
        <dbReference type="ChEBI" id="CHEBI:138191"/>
        <dbReference type="EC" id="3.1.1.29"/>
    </reaction>
</comment>
<keyword evidence="3 7" id="KW-0378">Hydrolase</keyword>
<dbReference type="PROSITE" id="PS01196">
    <property type="entry name" value="PEPT_TRNA_HYDROL_2"/>
    <property type="match status" value="1"/>
</dbReference>
<dbReference type="HAMAP" id="MF_00083">
    <property type="entry name" value="Pept_tRNA_hydro_bact"/>
    <property type="match status" value="1"/>
</dbReference>
<evidence type="ECO:0000256" key="6">
    <source>
        <dbReference type="ARBA" id="ARBA00050038"/>
    </source>
</evidence>
<comment type="function">
    <text evidence="7">Hydrolyzes ribosome-free peptidyl-tRNAs (with 1 or more amino acids incorporated), which drop off the ribosome during protein synthesis, or as a result of ribosome stalling.</text>
</comment>
<accession>A0A7W6RZ40</accession>
<dbReference type="NCBIfam" id="TIGR00447">
    <property type="entry name" value="pth"/>
    <property type="match status" value="1"/>
</dbReference>
<feature type="binding site" evidence="7">
    <location>
        <position position="14"/>
    </location>
    <ligand>
        <name>tRNA</name>
        <dbReference type="ChEBI" id="CHEBI:17843"/>
    </ligand>
</feature>
<dbReference type="AlphaFoldDB" id="A0A7W6RZ40"/>
<dbReference type="GO" id="GO:0072344">
    <property type="term" value="P:rescue of stalled ribosome"/>
    <property type="evidence" value="ECO:0007669"/>
    <property type="project" value="UniProtKB-UniRule"/>
</dbReference>
<feature type="compositionally biased region" description="Low complexity" evidence="8">
    <location>
        <begin position="223"/>
        <end position="234"/>
    </location>
</feature>
<dbReference type="CDD" id="cd00462">
    <property type="entry name" value="PTH"/>
    <property type="match status" value="1"/>
</dbReference>
<keyword evidence="10" id="KW-1185">Reference proteome</keyword>
<keyword evidence="2 7" id="KW-0820">tRNA-binding</keyword>
<proteinExistence type="inferred from homology"/>
<name>A0A7W6RZ40_9PROT</name>
<dbReference type="InterPro" id="IPR036416">
    <property type="entry name" value="Pept_tRNA_hydro_sf"/>
</dbReference>
<dbReference type="Proteomes" id="UP000555728">
    <property type="component" value="Unassembled WGS sequence"/>
</dbReference>
<feature type="region of interest" description="Disordered" evidence="8">
    <location>
        <begin position="182"/>
        <end position="252"/>
    </location>
</feature>
<dbReference type="GO" id="GO:0005737">
    <property type="term" value="C:cytoplasm"/>
    <property type="evidence" value="ECO:0007669"/>
    <property type="project" value="UniProtKB-SubCell"/>
</dbReference>
<dbReference type="GO" id="GO:0004045">
    <property type="term" value="F:peptidyl-tRNA hydrolase activity"/>
    <property type="evidence" value="ECO:0007669"/>
    <property type="project" value="UniProtKB-UniRule"/>
</dbReference>
<sequence>MLLFVGLGNPGADYARHRHNIGFMAVDAIAARHGFSPFRSKFQGQLADGRLGGEKVLLLKPQTYMNLSGQAAGQAARFHKLEPAQVVVFHDELDLAPGKVKVKTGGGAAGHNGLRSLDSHLGNGYRRVRLGIGHPGDKARVHGWVLSDFAKADRAWLAPLLDAVADHAALLAEGRDSDFMSKVAQATRPPKPAPSAKGPAPGTDPVKGADPVDAGARPDDRSAAPGAPGSAARGTDSRTSLGEALRKALGQG</sequence>
<keyword evidence="7" id="KW-0963">Cytoplasm</keyword>
<organism evidence="9 10">
    <name type="scientific">Roseospira goensis</name>
    <dbReference type="NCBI Taxonomy" id="391922"/>
    <lineage>
        <taxon>Bacteria</taxon>
        <taxon>Pseudomonadati</taxon>
        <taxon>Pseudomonadota</taxon>
        <taxon>Alphaproteobacteria</taxon>
        <taxon>Rhodospirillales</taxon>
        <taxon>Rhodospirillaceae</taxon>
        <taxon>Roseospira</taxon>
    </lineage>
</organism>
<evidence type="ECO:0000313" key="9">
    <source>
        <dbReference type="EMBL" id="MBB4285207.1"/>
    </source>
</evidence>
<dbReference type="InterPro" id="IPR018171">
    <property type="entry name" value="Pept_tRNA_hydro_CS"/>
</dbReference>
<reference evidence="9 10" key="1">
    <citation type="submission" date="2020-08" db="EMBL/GenBank/DDBJ databases">
        <title>Genome sequencing of Purple Non-Sulfur Bacteria from various extreme environments.</title>
        <authorList>
            <person name="Mayer M."/>
        </authorList>
    </citation>
    <scope>NUCLEOTIDE SEQUENCE [LARGE SCALE GENOMIC DNA]</scope>
    <source>
        <strain evidence="9 10">JA135</strain>
    </source>
</reference>
<dbReference type="PANTHER" id="PTHR17224:SF1">
    <property type="entry name" value="PEPTIDYL-TRNA HYDROLASE"/>
    <property type="match status" value="1"/>
</dbReference>
<comment type="subcellular location">
    <subcellularLocation>
        <location evidence="7">Cytoplasm</location>
    </subcellularLocation>
</comment>
<dbReference type="FunFam" id="3.40.50.1470:FF:000001">
    <property type="entry name" value="Peptidyl-tRNA hydrolase"/>
    <property type="match status" value="1"/>
</dbReference>
<feature type="binding site" evidence="7">
    <location>
        <position position="66"/>
    </location>
    <ligand>
        <name>tRNA</name>
        <dbReference type="ChEBI" id="CHEBI:17843"/>
    </ligand>
</feature>
<evidence type="ECO:0000256" key="4">
    <source>
        <dbReference type="ARBA" id="ARBA00022884"/>
    </source>
</evidence>
<evidence type="ECO:0000256" key="1">
    <source>
        <dbReference type="ARBA" id="ARBA00013260"/>
    </source>
</evidence>
<evidence type="ECO:0000256" key="5">
    <source>
        <dbReference type="ARBA" id="ARBA00038063"/>
    </source>
</evidence>